<feature type="transmembrane region" description="Helical" evidence="5">
    <location>
        <begin position="77"/>
        <end position="106"/>
    </location>
</feature>
<evidence type="ECO:0000313" key="7">
    <source>
        <dbReference type="EMBL" id="AWX45169.1"/>
    </source>
</evidence>
<accession>A0A2Z4LTV6</accession>
<gene>
    <name evidence="7" type="ORF">HME9304_02179</name>
</gene>
<sequence>MRIKVALFFSIVFPVLLLVIFGSIWGITEPDYLFFLVSGITGMNLLSQGLYSTGTVIKQYYQQNTIRFLKSIPLNIFSYFLGLVFCRAIVVIASIIILTLVSYFVFGYLLTASEFLSLLIGSIIGLVMFSFMGLLISFFGSFKPDKDSSKEIGNLVYFLMIFLCDTFFPISEINSVMGTISRFFPLTYLLNFFRNDNVLLSLLVMALFTGAFAGLFFMMFRKRQVQRI</sequence>
<protein>
    <recommendedName>
        <fullName evidence="5">Transport permease protein</fullName>
    </recommendedName>
</protein>
<comment type="subcellular location">
    <subcellularLocation>
        <location evidence="5">Cell membrane</location>
        <topology evidence="5">Multi-pass membrane protein</topology>
    </subcellularLocation>
    <subcellularLocation>
        <location evidence="1">Membrane</location>
        <topology evidence="1">Multi-pass membrane protein</topology>
    </subcellularLocation>
</comment>
<feature type="transmembrane region" description="Helical" evidence="5">
    <location>
        <begin position="7"/>
        <end position="27"/>
    </location>
</feature>
<dbReference type="InterPro" id="IPR000412">
    <property type="entry name" value="ABC_2_transport"/>
</dbReference>
<dbReference type="EMBL" id="CP030104">
    <property type="protein sequence ID" value="AWX45169.1"/>
    <property type="molecule type" value="Genomic_DNA"/>
</dbReference>
<dbReference type="InterPro" id="IPR047817">
    <property type="entry name" value="ABC2_TM_bact-type"/>
</dbReference>
<evidence type="ECO:0000256" key="2">
    <source>
        <dbReference type="ARBA" id="ARBA00022692"/>
    </source>
</evidence>
<keyword evidence="3 5" id="KW-1133">Transmembrane helix</keyword>
<evidence type="ECO:0000313" key="8">
    <source>
        <dbReference type="Proteomes" id="UP000248536"/>
    </source>
</evidence>
<dbReference type="AlphaFoldDB" id="A0A2Z4LTV6"/>
<keyword evidence="5" id="KW-1003">Cell membrane</keyword>
<comment type="similarity">
    <text evidence="5">Belongs to the ABC-2 integral membrane protein family.</text>
</comment>
<evidence type="ECO:0000256" key="1">
    <source>
        <dbReference type="ARBA" id="ARBA00004141"/>
    </source>
</evidence>
<name>A0A2Z4LTV6_9FLAO</name>
<dbReference type="PANTHER" id="PTHR43027:SF1">
    <property type="entry name" value="DOXORUBICIN RESISTANCE ABC TRANSPORTER PERMEASE PROTEIN DRRC-RELATED"/>
    <property type="match status" value="1"/>
</dbReference>
<feature type="transmembrane region" description="Helical" evidence="5">
    <location>
        <begin position="118"/>
        <end position="140"/>
    </location>
</feature>
<feature type="domain" description="ABC transmembrane type-2" evidence="6">
    <location>
        <begin position="1"/>
        <end position="228"/>
    </location>
</feature>
<dbReference type="GO" id="GO:0140359">
    <property type="term" value="F:ABC-type transporter activity"/>
    <property type="evidence" value="ECO:0007669"/>
    <property type="project" value="InterPro"/>
</dbReference>
<dbReference type="Pfam" id="PF01061">
    <property type="entry name" value="ABC2_membrane"/>
    <property type="match status" value="1"/>
</dbReference>
<dbReference type="PROSITE" id="PS51012">
    <property type="entry name" value="ABC_TM2"/>
    <property type="match status" value="1"/>
</dbReference>
<keyword evidence="5" id="KW-0813">Transport</keyword>
<organism evidence="7 8">
    <name type="scientific">Flagellimonas maritima</name>
    <dbReference type="NCBI Taxonomy" id="1383885"/>
    <lineage>
        <taxon>Bacteria</taxon>
        <taxon>Pseudomonadati</taxon>
        <taxon>Bacteroidota</taxon>
        <taxon>Flavobacteriia</taxon>
        <taxon>Flavobacteriales</taxon>
        <taxon>Flavobacteriaceae</taxon>
        <taxon>Flagellimonas</taxon>
    </lineage>
</organism>
<proteinExistence type="inferred from homology"/>
<evidence type="ECO:0000256" key="3">
    <source>
        <dbReference type="ARBA" id="ARBA00022989"/>
    </source>
</evidence>
<evidence type="ECO:0000259" key="6">
    <source>
        <dbReference type="PROSITE" id="PS51012"/>
    </source>
</evidence>
<dbReference type="Proteomes" id="UP000248536">
    <property type="component" value="Chromosome"/>
</dbReference>
<dbReference type="InterPro" id="IPR052902">
    <property type="entry name" value="ABC-2_transporter"/>
</dbReference>
<keyword evidence="4 5" id="KW-0472">Membrane</keyword>
<feature type="transmembrane region" description="Helical" evidence="5">
    <location>
        <begin position="33"/>
        <end position="57"/>
    </location>
</feature>
<evidence type="ECO:0000256" key="4">
    <source>
        <dbReference type="ARBA" id="ARBA00023136"/>
    </source>
</evidence>
<evidence type="ECO:0000256" key="5">
    <source>
        <dbReference type="RuleBase" id="RU361157"/>
    </source>
</evidence>
<dbReference type="PANTHER" id="PTHR43027">
    <property type="entry name" value="DOXORUBICIN RESISTANCE ABC TRANSPORTER PERMEASE PROTEIN DRRC-RELATED"/>
    <property type="match status" value="1"/>
</dbReference>
<keyword evidence="2 5" id="KW-0812">Transmembrane</keyword>
<dbReference type="InterPro" id="IPR013525">
    <property type="entry name" value="ABC2_TM"/>
</dbReference>
<reference evidence="7 8" key="1">
    <citation type="submission" date="2018-06" db="EMBL/GenBank/DDBJ databases">
        <title>Spongiibacterium sp. HME9304 Genome sequencing and assembly.</title>
        <authorList>
            <person name="Kang H."/>
            <person name="Kim H."/>
            <person name="Joh K."/>
        </authorList>
    </citation>
    <scope>NUCLEOTIDE SEQUENCE [LARGE SCALE GENOMIC DNA]</scope>
    <source>
        <strain evidence="7 8">HME9304</strain>
    </source>
</reference>
<feature type="transmembrane region" description="Helical" evidence="5">
    <location>
        <begin position="152"/>
        <end position="170"/>
    </location>
</feature>
<keyword evidence="8" id="KW-1185">Reference proteome</keyword>
<dbReference type="GO" id="GO:0043190">
    <property type="term" value="C:ATP-binding cassette (ABC) transporter complex"/>
    <property type="evidence" value="ECO:0007669"/>
    <property type="project" value="InterPro"/>
</dbReference>
<dbReference type="PIRSF" id="PIRSF006648">
    <property type="entry name" value="DrrB"/>
    <property type="match status" value="1"/>
</dbReference>
<dbReference type="KEGG" id="spon:HME9304_02179"/>
<feature type="transmembrane region" description="Helical" evidence="5">
    <location>
        <begin position="198"/>
        <end position="220"/>
    </location>
</feature>